<name>A0A1E3NMY9_9ASCO</name>
<evidence type="ECO:0000313" key="3">
    <source>
        <dbReference type="Proteomes" id="UP000094455"/>
    </source>
</evidence>
<reference evidence="2 3" key="1">
    <citation type="journal article" date="2016" name="Proc. Natl. Acad. Sci. U.S.A.">
        <title>Comparative genomics of biotechnologically important yeasts.</title>
        <authorList>
            <person name="Riley R."/>
            <person name="Haridas S."/>
            <person name="Wolfe K.H."/>
            <person name="Lopes M.R."/>
            <person name="Hittinger C.T."/>
            <person name="Goeker M."/>
            <person name="Salamov A.A."/>
            <person name="Wisecaver J.H."/>
            <person name="Long T.M."/>
            <person name="Calvey C.H."/>
            <person name="Aerts A.L."/>
            <person name="Barry K.W."/>
            <person name="Choi C."/>
            <person name="Clum A."/>
            <person name="Coughlan A.Y."/>
            <person name="Deshpande S."/>
            <person name="Douglass A.P."/>
            <person name="Hanson S.J."/>
            <person name="Klenk H.-P."/>
            <person name="LaButti K.M."/>
            <person name="Lapidus A."/>
            <person name="Lindquist E.A."/>
            <person name="Lipzen A.M."/>
            <person name="Meier-Kolthoff J.P."/>
            <person name="Ohm R.A."/>
            <person name="Otillar R.P."/>
            <person name="Pangilinan J.L."/>
            <person name="Peng Y."/>
            <person name="Rokas A."/>
            <person name="Rosa C.A."/>
            <person name="Scheuner C."/>
            <person name="Sibirny A.A."/>
            <person name="Slot J.C."/>
            <person name="Stielow J.B."/>
            <person name="Sun H."/>
            <person name="Kurtzman C.P."/>
            <person name="Blackwell M."/>
            <person name="Grigoriev I.V."/>
            <person name="Jeffries T.W."/>
        </authorList>
    </citation>
    <scope>NUCLEOTIDE SEQUENCE [LARGE SCALE GENOMIC DNA]</scope>
    <source>
        <strain evidence="2 3">NRRL Y-2026</strain>
    </source>
</reference>
<evidence type="ECO:0000313" key="2">
    <source>
        <dbReference type="EMBL" id="ODQ47485.1"/>
    </source>
</evidence>
<dbReference type="Proteomes" id="UP000094455">
    <property type="component" value="Unassembled WGS sequence"/>
</dbReference>
<dbReference type="RefSeq" id="XP_019018598.1">
    <property type="nucleotide sequence ID" value="XM_019159788.1"/>
</dbReference>
<dbReference type="GeneID" id="30176475"/>
<accession>A0A1E3NMY9</accession>
<gene>
    <name evidence="2" type="ORF">PICMEDRAFT_114088</name>
</gene>
<keyword evidence="3" id="KW-1185">Reference proteome</keyword>
<dbReference type="AlphaFoldDB" id="A0A1E3NMY9"/>
<evidence type="ECO:0000256" key="1">
    <source>
        <dbReference type="SAM" id="MobiDB-lite"/>
    </source>
</evidence>
<organism evidence="2 3">
    <name type="scientific">Pichia membranifaciens NRRL Y-2026</name>
    <dbReference type="NCBI Taxonomy" id="763406"/>
    <lineage>
        <taxon>Eukaryota</taxon>
        <taxon>Fungi</taxon>
        <taxon>Dikarya</taxon>
        <taxon>Ascomycota</taxon>
        <taxon>Saccharomycotina</taxon>
        <taxon>Pichiomycetes</taxon>
        <taxon>Pichiales</taxon>
        <taxon>Pichiaceae</taxon>
        <taxon>Pichia</taxon>
    </lineage>
</organism>
<proteinExistence type="predicted"/>
<protein>
    <submittedName>
        <fullName evidence="2">Uncharacterized protein</fullName>
    </submittedName>
</protein>
<feature type="region of interest" description="Disordered" evidence="1">
    <location>
        <begin position="102"/>
        <end position="121"/>
    </location>
</feature>
<dbReference type="EMBL" id="KV454002">
    <property type="protein sequence ID" value="ODQ47485.1"/>
    <property type="molecule type" value="Genomic_DNA"/>
</dbReference>
<sequence length="121" mass="12959">MTTSRRPRQTQGLVLHKGQLERSHSLAGRASQTWKQTVRCGCTSKVRAGRRSITVFPSIGSCLARNQALSAATCYLWSVSLTVLVEAATVATAVVAADPARLSAYRHPRRPNPPSAASISS</sequence>